<accession>A0A1T5LLP3</accession>
<dbReference type="InterPro" id="IPR021457">
    <property type="entry name" value="DUF3108"/>
</dbReference>
<proteinExistence type="predicted"/>
<sequence>MNLHDRKPHRLTATLAAGMFALASLPAMAIDAFTAQYQASALGMQGEGQMVIAPQSDNRWQYSLTVRNQLVDLSQKTVFDEQNGRLRPLSSSDSSRVLVKKKSVDTVYDWSKSQATWSGDIKPERAGPLKLQAGDMDALLVNLAIVRDVAAGKPLRYRMVENGRAKAMVYQVMGKENITVAGKSQEATKVSRTDGDKQMIVWIVPNMPVPARILQRENGQDSIDLTIKSWR</sequence>
<evidence type="ECO:0000313" key="2">
    <source>
        <dbReference type="EMBL" id="SKC76529.1"/>
    </source>
</evidence>
<protein>
    <recommendedName>
        <fullName evidence="4">DUF3108 domain-containing protein</fullName>
    </recommendedName>
</protein>
<feature type="signal peptide" evidence="1">
    <location>
        <begin position="1"/>
        <end position="29"/>
    </location>
</feature>
<feature type="chain" id="PRO_5010567699" description="DUF3108 domain-containing protein" evidence="1">
    <location>
        <begin position="30"/>
        <end position="231"/>
    </location>
</feature>
<evidence type="ECO:0008006" key="4">
    <source>
        <dbReference type="Google" id="ProtNLM"/>
    </source>
</evidence>
<keyword evidence="3" id="KW-1185">Reference proteome</keyword>
<dbReference type="Pfam" id="PF11306">
    <property type="entry name" value="DUF3108"/>
    <property type="match status" value="1"/>
</dbReference>
<dbReference type="OrthoDB" id="6007799at2"/>
<reference evidence="2 3" key="1">
    <citation type="submission" date="2017-02" db="EMBL/GenBank/DDBJ databases">
        <authorList>
            <person name="Peterson S.W."/>
        </authorList>
    </citation>
    <scope>NUCLEOTIDE SEQUENCE [LARGE SCALE GENOMIC DNA]</scope>
    <source>
        <strain evidence="2 3">P15</strain>
    </source>
</reference>
<dbReference type="AlphaFoldDB" id="A0A1T5LLP3"/>
<organism evidence="2 3">
    <name type="scientific">Pseudoxanthomonas indica</name>
    <dbReference type="NCBI Taxonomy" id="428993"/>
    <lineage>
        <taxon>Bacteria</taxon>
        <taxon>Pseudomonadati</taxon>
        <taxon>Pseudomonadota</taxon>
        <taxon>Gammaproteobacteria</taxon>
        <taxon>Lysobacterales</taxon>
        <taxon>Lysobacteraceae</taxon>
        <taxon>Pseudoxanthomonas</taxon>
    </lineage>
</organism>
<evidence type="ECO:0000313" key="3">
    <source>
        <dbReference type="Proteomes" id="UP000190341"/>
    </source>
</evidence>
<dbReference type="STRING" id="428993.SAMN06296058_2674"/>
<dbReference type="Proteomes" id="UP000190341">
    <property type="component" value="Unassembled WGS sequence"/>
</dbReference>
<name>A0A1T5LLP3_9GAMM</name>
<gene>
    <name evidence="2" type="ORF">SAMN06296058_2674</name>
</gene>
<dbReference type="RefSeq" id="WP_079725007.1">
    <property type="nucleotide sequence ID" value="NZ_BMCL01000001.1"/>
</dbReference>
<evidence type="ECO:0000256" key="1">
    <source>
        <dbReference type="SAM" id="SignalP"/>
    </source>
</evidence>
<dbReference type="EMBL" id="FUZV01000002">
    <property type="protein sequence ID" value="SKC76529.1"/>
    <property type="molecule type" value="Genomic_DNA"/>
</dbReference>
<keyword evidence="1" id="KW-0732">Signal</keyword>